<keyword evidence="2" id="KW-0732">Signal</keyword>
<evidence type="ECO:0000313" key="4">
    <source>
        <dbReference type="EMBL" id="KAH0568901.1"/>
    </source>
</evidence>
<accession>A0AAV7J8Y2</accession>
<feature type="active site" description="Charge relay system" evidence="1">
    <location>
        <position position="199"/>
    </location>
</feature>
<gene>
    <name evidence="4" type="ORF">KQX54_021598</name>
</gene>
<dbReference type="PANTHER" id="PTHR43372">
    <property type="entry name" value="FATTY-ACID AMIDE HYDROLASE"/>
    <property type="match status" value="1"/>
</dbReference>
<dbReference type="GO" id="GO:0012505">
    <property type="term" value="C:endomembrane system"/>
    <property type="evidence" value="ECO:0007669"/>
    <property type="project" value="TreeGrafter"/>
</dbReference>
<protein>
    <recommendedName>
        <fullName evidence="3">Amidase domain-containing protein</fullName>
    </recommendedName>
</protein>
<feature type="active site" description="Charge relay system" evidence="1">
    <location>
        <position position="124"/>
    </location>
</feature>
<sequence>MQLTLRCLTWLSAKLLVLLRPLFWYRDCIKPASIPPSTDSLFDLTACELAKKIRLGQISSESVVEAYIERITEINPYLNAVVDDRFEDALREARHCDKMLEAGVVTPMQLQLEKPFYGVPFTVKESCSLKGLSYTAGTLALSGVKADGDSLVVKNMREAGAIPLCVTNTPELCFGFECTNPLYGTTVNPYDRRKTAGGSSGGEGALLGAGASIIGVGSDLSGSIRIPALFNGVFGHKPTPGIVPMEEYLPTVENNGFSQYGTFGPMTRFAEDLHMVLKVMTKNCKTNLRLDEPVDVKKLHVYYLEDIDNNFGVSSVDEDIRQSIRLAAQYFESCGAKISKPVIEELSDGCEIGAVKLFSWSSLPPILMHPDDPKIKVNPFLESIKAILGCSSHSISSIFVAIVREMNGFVPESRFSLYEEKYETLQKKLLSFKEEMMCNERCFLQQTILDENSVLLFPTFVSSAPAVGQCALLTISGVFCILCNILRLPATHVPMGLNKQGLPIGFQVIAAPHQDRLCLAVAKELEKAFGGWVPPTKLD</sequence>
<feature type="domain" description="Amidase" evidence="3">
    <location>
        <begin position="63"/>
        <end position="519"/>
    </location>
</feature>
<feature type="signal peptide" evidence="2">
    <location>
        <begin position="1"/>
        <end position="19"/>
    </location>
</feature>
<dbReference type="PANTHER" id="PTHR43372:SF3">
    <property type="entry name" value="AT07710P-RELATED"/>
    <property type="match status" value="1"/>
</dbReference>
<reference evidence="4 5" key="1">
    <citation type="journal article" date="2021" name="J. Hered.">
        <title>A chromosome-level genome assembly of the parasitoid wasp, Cotesia glomerata (Hymenoptera: Braconidae).</title>
        <authorList>
            <person name="Pinto B.J."/>
            <person name="Weis J.J."/>
            <person name="Gamble T."/>
            <person name="Ode P.J."/>
            <person name="Paul R."/>
            <person name="Zaspel J.M."/>
        </authorList>
    </citation>
    <scope>NUCLEOTIDE SEQUENCE [LARGE SCALE GENOMIC DNA]</scope>
    <source>
        <strain evidence="4">CgM1</strain>
    </source>
</reference>
<keyword evidence="5" id="KW-1185">Reference proteome</keyword>
<proteinExistence type="predicted"/>
<dbReference type="EMBL" id="JAHXZJ010000001">
    <property type="protein sequence ID" value="KAH0568901.1"/>
    <property type="molecule type" value="Genomic_DNA"/>
</dbReference>
<name>A0AAV7J8Y2_COTGL</name>
<dbReference type="Proteomes" id="UP000826195">
    <property type="component" value="Unassembled WGS sequence"/>
</dbReference>
<dbReference type="SUPFAM" id="SSF75304">
    <property type="entry name" value="Amidase signature (AS) enzymes"/>
    <property type="match status" value="1"/>
</dbReference>
<dbReference type="InterPro" id="IPR023631">
    <property type="entry name" value="Amidase_dom"/>
</dbReference>
<dbReference type="Pfam" id="PF01425">
    <property type="entry name" value="Amidase"/>
    <property type="match status" value="1"/>
</dbReference>
<dbReference type="AlphaFoldDB" id="A0AAV7J8Y2"/>
<feature type="chain" id="PRO_5043372666" description="Amidase domain-containing protein" evidence="2">
    <location>
        <begin position="20"/>
        <end position="539"/>
    </location>
</feature>
<evidence type="ECO:0000259" key="3">
    <source>
        <dbReference type="Pfam" id="PF01425"/>
    </source>
</evidence>
<dbReference type="InterPro" id="IPR036928">
    <property type="entry name" value="AS_sf"/>
</dbReference>
<dbReference type="Gene3D" id="3.90.1300.10">
    <property type="entry name" value="Amidase signature (AS) domain"/>
    <property type="match status" value="1"/>
</dbReference>
<evidence type="ECO:0000313" key="5">
    <source>
        <dbReference type="Proteomes" id="UP000826195"/>
    </source>
</evidence>
<dbReference type="InterPro" id="IPR052739">
    <property type="entry name" value="FAAH2"/>
</dbReference>
<evidence type="ECO:0000256" key="1">
    <source>
        <dbReference type="PIRSR" id="PIRSR001221-1"/>
    </source>
</evidence>
<organism evidence="4 5">
    <name type="scientific">Cotesia glomerata</name>
    <name type="common">Lepidopteran parasitic wasp</name>
    <name type="synonym">Apanteles glomeratus</name>
    <dbReference type="NCBI Taxonomy" id="32391"/>
    <lineage>
        <taxon>Eukaryota</taxon>
        <taxon>Metazoa</taxon>
        <taxon>Ecdysozoa</taxon>
        <taxon>Arthropoda</taxon>
        <taxon>Hexapoda</taxon>
        <taxon>Insecta</taxon>
        <taxon>Pterygota</taxon>
        <taxon>Neoptera</taxon>
        <taxon>Endopterygota</taxon>
        <taxon>Hymenoptera</taxon>
        <taxon>Apocrita</taxon>
        <taxon>Ichneumonoidea</taxon>
        <taxon>Braconidae</taxon>
        <taxon>Microgastrinae</taxon>
        <taxon>Cotesia</taxon>
    </lineage>
</organism>
<feature type="active site" description="Acyl-ester intermediate" evidence="1">
    <location>
        <position position="223"/>
    </location>
</feature>
<evidence type="ECO:0000256" key="2">
    <source>
        <dbReference type="SAM" id="SignalP"/>
    </source>
</evidence>
<dbReference type="PIRSF" id="PIRSF001221">
    <property type="entry name" value="Amidase_fungi"/>
    <property type="match status" value="1"/>
</dbReference>
<comment type="caution">
    <text evidence="4">The sequence shown here is derived from an EMBL/GenBank/DDBJ whole genome shotgun (WGS) entry which is preliminary data.</text>
</comment>